<feature type="compositionally biased region" description="Polar residues" evidence="1">
    <location>
        <begin position="822"/>
        <end position="863"/>
    </location>
</feature>
<dbReference type="InParanoid" id="Q24FN6"/>
<reference evidence="3" key="1">
    <citation type="journal article" date="2006" name="PLoS Biol.">
        <title>Macronuclear genome sequence of the ciliate Tetrahymena thermophila, a model eukaryote.</title>
        <authorList>
            <person name="Eisen J.A."/>
            <person name="Coyne R.S."/>
            <person name="Wu M."/>
            <person name="Wu D."/>
            <person name="Thiagarajan M."/>
            <person name="Wortman J.R."/>
            <person name="Badger J.H."/>
            <person name="Ren Q."/>
            <person name="Amedeo P."/>
            <person name="Jones K.M."/>
            <person name="Tallon L.J."/>
            <person name="Delcher A.L."/>
            <person name="Salzberg S.L."/>
            <person name="Silva J.C."/>
            <person name="Haas B.J."/>
            <person name="Majoros W.H."/>
            <person name="Farzad M."/>
            <person name="Carlton J.M."/>
            <person name="Smith R.K. Jr."/>
            <person name="Garg J."/>
            <person name="Pearlman R.E."/>
            <person name="Karrer K.M."/>
            <person name="Sun L."/>
            <person name="Manning G."/>
            <person name="Elde N.C."/>
            <person name="Turkewitz A.P."/>
            <person name="Asai D.J."/>
            <person name="Wilkes D.E."/>
            <person name="Wang Y."/>
            <person name="Cai H."/>
            <person name="Collins K."/>
            <person name="Stewart B.A."/>
            <person name="Lee S.R."/>
            <person name="Wilamowska K."/>
            <person name="Weinberg Z."/>
            <person name="Ruzzo W.L."/>
            <person name="Wloga D."/>
            <person name="Gaertig J."/>
            <person name="Frankel J."/>
            <person name="Tsao C.-C."/>
            <person name="Gorovsky M.A."/>
            <person name="Keeling P.J."/>
            <person name="Waller R.F."/>
            <person name="Patron N.J."/>
            <person name="Cherry J.M."/>
            <person name="Stover N.A."/>
            <person name="Krieger C.J."/>
            <person name="del Toro C."/>
            <person name="Ryder H.F."/>
            <person name="Williamson S.C."/>
            <person name="Barbeau R.A."/>
            <person name="Hamilton E.P."/>
            <person name="Orias E."/>
        </authorList>
    </citation>
    <scope>NUCLEOTIDE SEQUENCE [LARGE SCALE GENOMIC DNA]</scope>
    <source>
        <strain evidence="3">SB210</strain>
    </source>
</reference>
<evidence type="ECO:0000313" key="3">
    <source>
        <dbReference type="Proteomes" id="UP000009168"/>
    </source>
</evidence>
<sequence>MGNFQGKVKLNKYGRIVANEDEPGLKHEDIKYNYQGNQIMKSSVIRVNNSQSPPKKQRNLSSQIKNSRVQINELSLVKDQNDSLIQLGGFNKQQIKSKLRSSSKMERSFRYFKEEEQRTERINRELEKRSYLNEKYFRQLDEISQAMNFVTVSFEIDQFSMVPLNHLANFCNLSEDMKNQNFGDVYNKQNQSKMQKQMKKQQDEQKQKNDNISHLLREKKELIQSLISNHHLEESANCEKRGEPNFLKISQKLINKQQENQGITQSINQYTRPVESYIYPTPESQLISKGVFLNQQNQQNSQHDINLVYLGLPQIVSQRISSRDEQSALQNNISNISIDSQMRQRHLQQQNFIQDTANYIRIEEQIMNSSKSINKKKSIHEMIEEKKNSSHLNSQHNNITQKHKSDQINQLKQFQQSQILNSQKLIHNGENTFGNNHKFRSYSETNIPAKNFEQALDIFEKSALNSQQFAIQKQIEHEQKLSLRQQQIQQQQAINLQQQQLIQQQLQQQQQFNQQQQTNINQAQQIFKDGNDQQQLSEQQIRDQYQRFSLNANKIENTPQFRISSGQNMLSISGKFGLQSHSTTSNEYQSSKGNASPNILNASDRIKQQPSDYAISSEENAIQLQHIMVDTEEAGTQTNESLRLQPHLNYFNKLQQQRMSRSTSSNNRKFFHPLVIGSDEKQSYQRLVNKLKNFYTQQSKFLFDTITNKTYREYKTNQTERDQSLKKKTKKQKKILQINSKPKKKYTENSYVDLHRQQNNVLSKENYQNDRQQRNFNSFNSNHSTSNLQNQSFNKLIVINNTLSSHNQDNNRKYINQNNKNLSISPSNYNDHQHMSSSRVQSQQKNYINQDIEQSNPVSLQKRSSQKSKDIMSKSTQSTQRIQSAREGYRSMSRSSEDIESSPPKYYQKQQAIYSSNFDENEQYEEDENINQNSNTMNISSNTTSDILAPIHISLGVSQFKKKSANNSAIQDSQLISTKQNPQKNQFLENTNQTGLYELSKNNYNNIVTQQSYAHKDQQVNQKQMRKQDFFKQQNQPDKINQQMKEGFSSSTQLNQVQHFANDLNKEDDFIERYIYQSCQNSEKKQGETHSIKLSKVNQKEDIKKKNKQFTTKANNREINLDYSPGVRGDNDNIKLQQAKYFQELKNKYTNKYNNKSDKIIKQ</sequence>
<keyword evidence="3" id="KW-1185">Reference proteome</keyword>
<feature type="region of interest" description="Disordered" evidence="1">
    <location>
        <begin position="806"/>
        <end position="906"/>
    </location>
</feature>
<dbReference type="RefSeq" id="XP_001026853.2">
    <property type="nucleotide sequence ID" value="XM_001026853.3"/>
</dbReference>
<dbReference type="Proteomes" id="UP000009168">
    <property type="component" value="Unassembled WGS sequence"/>
</dbReference>
<accession>Q24FN6</accession>
<protein>
    <submittedName>
        <fullName evidence="2">Uncharacterized protein</fullName>
    </submittedName>
</protein>
<gene>
    <name evidence="2" type="ORF">TTHERM_01074510</name>
</gene>
<dbReference type="EMBL" id="GG662270">
    <property type="protein sequence ID" value="EAS06608.2"/>
    <property type="molecule type" value="Genomic_DNA"/>
</dbReference>
<dbReference type="AlphaFoldDB" id="Q24FN6"/>
<dbReference type="KEGG" id="tet:TTHERM_01074510"/>
<evidence type="ECO:0000313" key="2">
    <source>
        <dbReference type="EMBL" id="EAS06608.2"/>
    </source>
</evidence>
<name>Q24FN6_TETTS</name>
<feature type="compositionally biased region" description="Polar residues" evidence="1">
    <location>
        <begin position="873"/>
        <end position="883"/>
    </location>
</feature>
<dbReference type="STRING" id="312017.Q24FN6"/>
<dbReference type="GeneID" id="7837423"/>
<evidence type="ECO:0000256" key="1">
    <source>
        <dbReference type="SAM" id="MobiDB-lite"/>
    </source>
</evidence>
<feature type="region of interest" description="Disordered" evidence="1">
    <location>
        <begin position="189"/>
        <end position="208"/>
    </location>
</feature>
<dbReference type="HOGENOM" id="CLU_305777_0_0_1"/>
<proteinExistence type="predicted"/>
<organism evidence="2 3">
    <name type="scientific">Tetrahymena thermophila (strain SB210)</name>
    <dbReference type="NCBI Taxonomy" id="312017"/>
    <lineage>
        <taxon>Eukaryota</taxon>
        <taxon>Sar</taxon>
        <taxon>Alveolata</taxon>
        <taxon>Ciliophora</taxon>
        <taxon>Intramacronucleata</taxon>
        <taxon>Oligohymenophorea</taxon>
        <taxon>Hymenostomatida</taxon>
        <taxon>Tetrahymenina</taxon>
        <taxon>Tetrahymenidae</taxon>
        <taxon>Tetrahymena</taxon>
    </lineage>
</organism>